<dbReference type="InterPro" id="IPR012001">
    <property type="entry name" value="Thiamin_PyroP_enz_TPP-bd_dom"/>
</dbReference>
<proteinExistence type="inferred from homology"/>
<evidence type="ECO:0000256" key="2">
    <source>
        <dbReference type="ARBA" id="ARBA00023052"/>
    </source>
</evidence>
<dbReference type="NCBIfam" id="NF005760">
    <property type="entry name" value="PRK07586.1"/>
    <property type="match status" value="1"/>
</dbReference>
<dbReference type="Gene3D" id="3.40.50.970">
    <property type="match status" value="2"/>
</dbReference>
<dbReference type="Pfam" id="PF02776">
    <property type="entry name" value="TPP_enzyme_N"/>
    <property type="match status" value="1"/>
</dbReference>
<dbReference type="AlphaFoldDB" id="A0A5C9A138"/>
<dbReference type="PANTHER" id="PTHR18968">
    <property type="entry name" value="THIAMINE PYROPHOSPHATE ENZYMES"/>
    <property type="match status" value="1"/>
</dbReference>
<dbReference type="GO" id="GO:0000287">
    <property type="term" value="F:magnesium ion binding"/>
    <property type="evidence" value="ECO:0007669"/>
    <property type="project" value="InterPro"/>
</dbReference>
<dbReference type="GO" id="GO:0003984">
    <property type="term" value="F:acetolactate synthase activity"/>
    <property type="evidence" value="ECO:0007669"/>
    <property type="project" value="TreeGrafter"/>
</dbReference>
<gene>
    <name evidence="5" type="ORF">FVW59_04525</name>
</gene>
<dbReference type="PANTHER" id="PTHR18968:SF86">
    <property type="entry name" value="ACETOLACTATE SYNTHASE LARGE SUBUNIT ILVX-RELATED"/>
    <property type="match status" value="1"/>
</dbReference>
<dbReference type="PROSITE" id="PS00187">
    <property type="entry name" value="TPP_ENZYMES"/>
    <property type="match status" value="1"/>
</dbReference>
<keyword evidence="6" id="KW-1185">Reference proteome</keyword>
<dbReference type="Proteomes" id="UP000321933">
    <property type="component" value="Unassembled WGS sequence"/>
</dbReference>
<accession>A0A5C9A138</accession>
<dbReference type="InterPro" id="IPR029061">
    <property type="entry name" value="THDP-binding"/>
</dbReference>
<reference evidence="5 6" key="1">
    <citation type="submission" date="2019-08" db="EMBL/GenBank/DDBJ databases">
        <title>Parahaliea maris sp. nov., isolated from the surface seawater.</title>
        <authorList>
            <person name="Liu Y."/>
        </authorList>
    </citation>
    <scope>NUCLEOTIDE SEQUENCE [LARGE SCALE GENOMIC DNA]</scope>
    <source>
        <strain evidence="5 6">S2-26</strain>
    </source>
</reference>
<dbReference type="RefSeq" id="WP_148063067.1">
    <property type="nucleotide sequence ID" value="NZ_VRYZ01000002.1"/>
</dbReference>
<dbReference type="CDD" id="cd02002">
    <property type="entry name" value="TPP_BFDC"/>
    <property type="match status" value="1"/>
</dbReference>
<evidence type="ECO:0000256" key="1">
    <source>
        <dbReference type="ARBA" id="ARBA00007812"/>
    </source>
</evidence>
<dbReference type="GO" id="GO:0050660">
    <property type="term" value="F:flavin adenine dinucleotide binding"/>
    <property type="evidence" value="ECO:0007669"/>
    <property type="project" value="TreeGrafter"/>
</dbReference>
<evidence type="ECO:0000313" key="5">
    <source>
        <dbReference type="EMBL" id="TXS93131.1"/>
    </source>
</evidence>
<evidence type="ECO:0000259" key="3">
    <source>
        <dbReference type="Pfam" id="PF02775"/>
    </source>
</evidence>
<organism evidence="5 6">
    <name type="scientific">Parahaliea aestuarii</name>
    <dbReference type="NCBI Taxonomy" id="1852021"/>
    <lineage>
        <taxon>Bacteria</taxon>
        <taxon>Pseudomonadati</taxon>
        <taxon>Pseudomonadota</taxon>
        <taxon>Gammaproteobacteria</taxon>
        <taxon>Cellvibrionales</taxon>
        <taxon>Halieaceae</taxon>
        <taxon>Parahaliea</taxon>
    </lineage>
</organism>
<dbReference type="InterPro" id="IPR045229">
    <property type="entry name" value="TPP_enz"/>
</dbReference>
<evidence type="ECO:0000259" key="4">
    <source>
        <dbReference type="Pfam" id="PF02776"/>
    </source>
</evidence>
<feature type="domain" description="Thiamine pyrophosphate enzyme TPP-binding" evidence="3">
    <location>
        <begin position="371"/>
        <end position="512"/>
    </location>
</feature>
<dbReference type="Pfam" id="PF02775">
    <property type="entry name" value="TPP_enzyme_C"/>
    <property type="match status" value="1"/>
</dbReference>
<dbReference type="GO" id="GO:0030976">
    <property type="term" value="F:thiamine pyrophosphate binding"/>
    <property type="evidence" value="ECO:0007669"/>
    <property type="project" value="InterPro"/>
</dbReference>
<dbReference type="InterPro" id="IPR011766">
    <property type="entry name" value="TPP_enzyme_TPP-bd"/>
</dbReference>
<feature type="domain" description="Thiamine pyrophosphate enzyme N-terminal TPP-binding" evidence="4">
    <location>
        <begin position="1"/>
        <end position="106"/>
    </location>
</feature>
<sequence>MNGAESLIQTLVDSGVEVCFTNPGTSEMHFVAALDEVEGMRCVLCLFEGVVSGAALGYAAMAEKPASTLLHLGPGLGNALANLHNARKGNLPIVNIVGDHATYHLQYDAPLTSDITGIAGPVSHWVHSSAAPADIARDAAEAVQQAGIGQIATLVLPADVSWSDNPSGAAAATRKVQPAPVAADKLHKAVEILRDDRPTVIMVGGRNVSEAQGVKLARLAAATGARLLTETFPVRIRRGAGTAVIDRLPYLAELAIDTLKGTERLILLGCASPVSFFAYPNVPSVLEPEGCDVYPLAGPNDDIDGALDSLLQAFAAGSEVVPLRELQVPPAPSGPLDANSAAQALAHYLPENAIVVDEGITSALACFPFTSAARAHDWINLAGGSIGFGLPAAVGAAIACPERKVICLEGDGSAMYTIQSLWTMARESLDVIVLLFNNRKYSILELEFARTGARGGKPGPKAASSLDIGNPDMDFASIAQGMGVPAVVANTAEDLNAALARGVAEAGPLLIDARVPPLQF</sequence>
<comment type="caution">
    <text evidence="5">The sequence shown here is derived from an EMBL/GenBank/DDBJ whole genome shotgun (WGS) entry which is preliminary data.</text>
</comment>
<dbReference type="OrthoDB" id="9785953at2"/>
<evidence type="ECO:0000313" key="6">
    <source>
        <dbReference type="Proteomes" id="UP000321933"/>
    </source>
</evidence>
<dbReference type="SUPFAM" id="SSF52518">
    <property type="entry name" value="Thiamin diphosphate-binding fold (THDP-binding)"/>
    <property type="match status" value="2"/>
</dbReference>
<comment type="similarity">
    <text evidence="1">Belongs to the TPP enzyme family.</text>
</comment>
<keyword evidence="2" id="KW-0786">Thiamine pyrophosphate</keyword>
<dbReference type="EMBL" id="VRYZ01000002">
    <property type="protein sequence ID" value="TXS93131.1"/>
    <property type="molecule type" value="Genomic_DNA"/>
</dbReference>
<dbReference type="InterPro" id="IPR000399">
    <property type="entry name" value="TPP-bd_CS"/>
</dbReference>
<dbReference type="CDD" id="cd07035">
    <property type="entry name" value="TPP_PYR_POX_like"/>
    <property type="match status" value="1"/>
</dbReference>
<name>A0A5C9A138_9GAMM</name>
<protein>
    <submittedName>
        <fullName evidence="5">Acetolactate synthase large subunit</fullName>
    </submittedName>
</protein>
<dbReference type="GO" id="GO:0044281">
    <property type="term" value="P:small molecule metabolic process"/>
    <property type="evidence" value="ECO:0007669"/>
    <property type="project" value="UniProtKB-ARBA"/>
</dbReference>